<feature type="transmembrane region" description="Helical" evidence="2">
    <location>
        <begin position="23"/>
        <end position="45"/>
    </location>
</feature>
<keyword evidence="2" id="KW-0472">Membrane</keyword>
<protein>
    <submittedName>
        <fullName evidence="3">Uncharacterized protein</fullName>
    </submittedName>
</protein>
<accession>A0A017SPW6</accession>
<sequence length="91" mass="9820">MTSVRALQVNAREISLGPLPGGLLAASFAVWSALGLGHVTCYLCMMRSDRSDQRDNVSSTSGPPIYGQRPPPIDRQGTQSSTQALVYSRLR</sequence>
<keyword evidence="2" id="KW-1133">Transmembrane helix</keyword>
<name>A0A017SPW6_ASPRC</name>
<dbReference type="AlphaFoldDB" id="A0A017SPW6"/>
<organism evidence="3 4">
    <name type="scientific">Aspergillus ruber (strain CBS 135680)</name>
    <dbReference type="NCBI Taxonomy" id="1388766"/>
    <lineage>
        <taxon>Eukaryota</taxon>
        <taxon>Fungi</taxon>
        <taxon>Dikarya</taxon>
        <taxon>Ascomycota</taxon>
        <taxon>Pezizomycotina</taxon>
        <taxon>Eurotiomycetes</taxon>
        <taxon>Eurotiomycetidae</taxon>
        <taxon>Eurotiales</taxon>
        <taxon>Aspergillaceae</taxon>
        <taxon>Aspergillus</taxon>
        <taxon>Aspergillus subgen. Aspergillus</taxon>
    </lineage>
</organism>
<evidence type="ECO:0000256" key="2">
    <source>
        <dbReference type="SAM" id="Phobius"/>
    </source>
</evidence>
<feature type="compositionally biased region" description="Polar residues" evidence="1">
    <location>
        <begin position="76"/>
        <end position="85"/>
    </location>
</feature>
<keyword evidence="4" id="KW-1185">Reference proteome</keyword>
<evidence type="ECO:0000256" key="1">
    <source>
        <dbReference type="SAM" id="MobiDB-lite"/>
    </source>
</evidence>
<dbReference type="HOGENOM" id="CLU_2426642_0_0_1"/>
<evidence type="ECO:0000313" key="3">
    <source>
        <dbReference type="EMBL" id="EYE98315.1"/>
    </source>
</evidence>
<dbReference type="GeneID" id="63693086"/>
<proteinExistence type="predicted"/>
<feature type="region of interest" description="Disordered" evidence="1">
    <location>
        <begin position="50"/>
        <end position="91"/>
    </location>
</feature>
<dbReference type="RefSeq" id="XP_040642003.1">
    <property type="nucleotide sequence ID" value="XM_040777962.1"/>
</dbReference>
<reference evidence="4" key="1">
    <citation type="journal article" date="2014" name="Nat. Commun.">
        <title>Genomic adaptations of the halophilic Dead Sea filamentous fungus Eurotium rubrum.</title>
        <authorList>
            <person name="Kis-Papo T."/>
            <person name="Weig A.R."/>
            <person name="Riley R."/>
            <person name="Persoh D."/>
            <person name="Salamov A."/>
            <person name="Sun H."/>
            <person name="Lipzen A."/>
            <person name="Wasser S.P."/>
            <person name="Rambold G."/>
            <person name="Grigoriev I.V."/>
            <person name="Nevo E."/>
        </authorList>
    </citation>
    <scope>NUCLEOTIDE SEQUENCE [LARGE SCALE GENOMIC DNA]</scope>
    <source>
        <strain evidence="4">CBS 135680</strain>
    </source>
</reference>
<gene>
    <name evidence="3" type="ORF">EURHEDRAFT_206201</name>
</gene>
<dbReference type="EMBL" id="KK088413">
    <property type="protein sequence ID" value="EYE98315.1"/>
    <property type="molecule type" value="Genomic_DNA"/>
</dbReference>
<evidence type="ECO:0000313" key="4">
    <source>
        <dbReference type="Proteomes" id="UP000019804"/>
    </source>
</evidence>
<keyword evidence="2" id="KW-0812">Transmembrane</keyword>
<dbReference type="Proteomes" id="UP000019804">
    <property type="component" value="Unassembled WGS sequence"/>
</dbReference>